<feature type="transmembrane region" description="Helical" evidence="2">
    <location>
        <begin position="170"/>
        <end position="192"/>
    </location>
</feature>
<feature type="compositionally biased region" description="Acidic residues" evidence="1">
    <location>
        <begin position="219"/>
        <end position="228"/>
    </location>
</feature>
<sequence>MAIVYGLPTVASTVAAAPSLYLPLPEWVPAIATLFPPLTALALYLANKLAQPAADNRQSSSPWRRLFPVINHLQSIITTIIATVALAYLYPESITTCRLEQEWQSYFRAKDAQPIRAIQDEFRCCGFRSIHDRAWPFKDKTTGDDACEVQFNYGTSCLVPWRQQQQSASWMVFAAAILTLLMKVCVALYQALRQRPSWMTMQFGRQTRSQQRITHAALEDEDTNDDAEEGQRGAFLPRAGPRFDNEWNDR</sequence>
<evidence type="ECO:0000256" key="1">
    <source>
        <dbReference type="SAM" id="MobiDB-lite"/>
    </source>
</evidence>
<feature type="transmembrane region" description="Helical" evidence="2">
    <location>
        <begin position="66"/>
        <end position="90"/>
    </location>
</feature>
<evidence type="ECO:0000313" key="3">
    <source>
        <dbReference type="EMBL" id="RAH58573.1"/>
    </source>
</evidence>
<accession>A0A8G1R2W3</accession>
<feature type="transmembrane region" description="Helical" evidence="2">
    <location>
        <begin position="26"/>
        <end position="46"/>
    </location>
</feature>
<feature type="region of interest" description="Disordered" evidence="1">
    <location>
        <begin position="217"/>
        <end position="250"/>
    </location>
</feature>
<evidence type="ECO:0000256" key="2">
    <source>
        <dbReference type="SAM" id="Phobius"/>
    </source>
</evidence>
<gene>
    <name evidence="3" type="ORF">BO85DRAFT_437732</name>
</gene>
<keyword evidence="2" id="KW-0472">Membrane</keyword>
<dbReference type="GeneID" id="37162038"/>
<dbReference type="RefSeq" id="XP_025516495.1">
    <property type="nucleotide sequence ID" value="XM_025658636.1"/>
</dbReference>
<organism evidence="3 4">
    <name type="scientific">Aspergillus piperis CBS 112811</name>
    <dbReference type="NCBI Taxonomy" id="1448313"/>
    <lineage>
        <taxon>Eukaryota</taxon>
        <taxon>Fungi</taxon>
        <taxon>Dikarya</taxon>
        <taxon>Ascomycota</taxon>
        <taxon>Pezizomycotina</taxon>
        <taxon>Eurotiomycetes</taxon>
        <taxon>Eurotiomycetidae</taxon>
        <taxon>Eurotiales</taxon>
        <taxon>Aspergillaceae</taxon>
        <taxon>Aspergillus</taxon>
        <taxon>Aspergillus subgen. Circumdati</taxon>
    </lineage>
</organism>
<dbReference type="Proteomes" id="UP000249526">
    <property type="component" value="Unassembled WGS sequence"/>
</dbReference>
<evidence type="ECO:0000313" key="4">
    <source>
        <dbReference type="Proteomes" id="UP000249526"/>
    </source>
</evidence>
<keyword evidence="4" id="KW-1185">Reference proteome</keyword>
<dbReference type="AlphaFoldDB" id="A0A8G1R2W3"/>
<keyword evidence="2" id="KW-0812">Transmembrane</keyword>
<name>A0A8G1R2W3_9EURO</name>
<keyword evidence="2" id="KW-1133">Transmembrane helix</keyword>
<feature type="compositionally biased region" description="Basic and acidic residues" evidence="1">
    <location>
        <begin position="241"/>
        <end position="250"/>
    </location>
</feature>
<dbReference type="EMBL" id="KZ825060">
    <property type="protein sequence ID" value="RAH58573.1"/>
    <property type="molecule type" value="Genomic_DNA"/>
</dbReference>
<reference evidence="3 4" key="1">
    <citation type="submission" date="2018-02" db="EMBL/GenBank/DDBJ databases">
        <title>The genomes of Aspergillus section Nigri reveals drivers in fungal speciation.</title>
        <authorList>
            <consortium name="DOE Joint Genome Institute"/>
            <person name="Vesth T.C."/>
            <person name="Nybo J."/>
            <person name="Theobald S."/>
            <person name="Brandl J."/>
            <person name="Frisvad J.C."/>
            <person name="Nielsen K.F."/>
            <person name="Lyhne E.K."/>
            <person name="Kogle M.E."/>
            <person name="Kuo A."/>
            <person name="Riley R."/>
            <person name="Clum A."/>
            <person name="Nolan M."/>
            <person name="Lipzen A."/>
            <person name="Salamov A."/>
            <person name="Henrissat B."/>
            <person name="Wiebenga A."/>
            <person name="De vries R.P."/>
            <person name="Grigoriev I.V."/>
            <person name="Mortensen U.H."/>
            <person name="Andersen M.R."/>
            <person name="Baker S.E."/>
        </authorList>
    </citation>
    <scope>NUCLEOTIDE SEQUENCE [LARGE SCALE GENOMIC DNA]</scope>
    <source>
        <strain evidence="3 4">CBS 112811</strain>
    </source>
</reference>
<protein>
    <submittedName>
        <fullName evidence="3">Tetraspanin Tsp3</fullName>
    </submittedName>
</protein>
<proteinExistence type="predicted"/>